<dbReference type="CDD" id="cd05403">
    <property type="entry name" value="NT_KNTase_like"/>
    <property type="match status" value="1"/>
</dbReference>
<dbReference type="EC" id="3.1.21.-" evidence="7"/>
<gene>
    <name evidence="7" type="ORF">ACFOWA_15810</name>
</gene>
<dbReference type="Gene3D" id="1.10.287.1120">
    <property type="entry name" value="Bipartite methylase S protein"/>
    <property type="match status" value="1"/>
</dbReference>
<dbReference type="Gene3D" id="3.90.220.20">
    <property type="entry name" value="DNA methylase specificity domains"/>
    <property type="match status" value="2"/>
</dbReference>
<dbReference type="InterPro" id="IPR043519">
    <property type="entry name" value="NT_sf"/>
</dbReference>
<evidence type="ECO:0000313" key="8">
    <source>
        <dbReference type="Proteomes" id="UP001595789"/>
    </source>
</evidence>
<dbReference type="SUPFAM" id="SSF81301">
    <property type="entry name" value="Nucleotidyltransferase"/>
    <property type="match status" value="1"/>
</dbReference>
<evidence type="ECO:0000313" key="7">
    <source>
        <dbReference type="EMBL" id="MFC4212662.1"/>
    </source>
</evidence>
<comment type="caution">
    <text evidence="7">The sequence shown here is derived from an EMBL/GenBank/DDBJ whole genome shotgun (WGS) entry which is preliminary data.</text>
</comment>
<dbReference type="Gene3D" id="3.30.460.10">
    <property type="entry name" value="Beta Polymerase, domain 2"/>
    <property type="match status" value="1"/>
</dbReference>
<keyword evidence="4" id="KW-0175">Coiled coil</keyword>
<dbReference type="Proteomes" id="UP001595789">
    <property type="component" value="Unassembled WGS sequence"/>
</dbReference>
<organism evidence="7 8">
    <name type="scientific">Pedobacter lithocola</name>
    <dbReference type="NCBI Taxonomy" id="1908239"/>
    <lineage>
        <taxon>Bacteria</taxon>
        <taxon>Pseudomonadati</taxon>
        <taxon>Bacteroidota</taxon>
        <taxon>Sphingobacteriia</taxon>
        <taxon>Sphingobacteriales</taxon>
        <taxon>Sphingobacteriaceae</taxon>
        <taxon>Pedobacter</taxon>
    </lineage>
</organism>
<dbReference type="InterPro" id="IPR000055">
    <property type="entry name" value="Restrct_endonuc_typeI_TRD"/>
</dbReference>
<evidence type="ECO:0000259" key="5">
    <source>
        <dbReference type="Pfam" id="PF01420"/>
    </source>
</evidence>
<dbReference type="InterPro" id="IPR041633">
    <property type="entry name" value="Polbeta"/>
</dbReference>
<feature type="coiled-coil region" evidence="4">
    <location>
        <begin position="261"/>
        <end position="288"/>
    </location>
</feature>
<keyword evidence="7" id="KW-0255">Endonuclease</keyword>
<keyword evidence="8" id="KW-1185">Reference proteome</keyword>
<evidence type="ECO:0000256" key="4">
    <source>
        <dbReference type="SAM" id="Coils"/>
    </source>
</evidence>
<accession>A0ABV8PEQ6</accession>
<dbReference type="RefSeq" id="WP_378986814.1">
    <property type="nucleotide sequence ID" value="NZ_JBHSBW010000013.1"/>
</dbReference>
<comment type="similarity">
    <text evidence="1">Belongs to the type-I restriction system S methylase family.</text>
</comment>
<proteinExistence type="inferred from homology"/>
<evidence type="ECO:0000256" key="2">
    <source>
        <dbReference type="ARBA" id="ARBA00022747"/>
    </source>
</evidence>
<keyword evidence="2" id="KW-0680">Restriction system</keyword>
<name>A0ABV8PEQ6_9SPHI</name>
<dbReference type="Pfam" id="PF01420">
    <property type="entry name" value="Methylase_S"/>
    <property type="match status" value="1"/>
</dbReference>
<dbReference type="GO" id="GO:0004519">
    <property type="term" value="F:endonuclease activity"/>
    <property type="evidence" value="ECO:0007669"/>
    <property type="project" value="UniProtKB-KW"/>
</dbReference>
<feature type="domain" description="Type I restriction modification DNA specificity" evidence="5">
    <location>
        <begin position="296"/>
        <end position="474"/>
    </location>
</feature>
<dbReference type="PANTHER" id="PTHR30408:SF12">
    <property type="entry name" value="TYPE I RESTRICTION ENZYME MJAVIII SPECIFICITY SUBUNIT"/>
    <property type="match status" value="1"/>
</dbReference>
<feature type="domain" description="Polymerase beta nucleotidyltransferase" evidence="6">
    <location>
        <begin position="13"/>
        <end position="101"/>
    </location>
</feature>
<dbReference type="EMBL" id="JBHSBW010000013">
    <property type="protein sequence ID" value="MFC4212662.1"/>
    <property type="molecule type" value="Genomic_DNA"/>
</dbReference>
<evidence type="ECO:0000256" key="3">
    <source>
        <dbReference type="ARBA" id="ARBA00023125"/>
    </source>
</evidence>
<dbReference type="InterPro" id="IPR044946">
    <property type="entry name" value="Restrct_endonuc_typeI_TRD_sf"/>
</dbReference>
<protein>
    <submittedName>
        <fullName evidence="7">Restriction endonuclease subunit S</fullName>
        <ecNumber evidence="7">3.1.21.-</ecNumber>
    </submittedName>
</protein>
<keyword evidence="3" id="KW-0238">DNA-binding</keyword>
<dbReference type="Pfam" id="PF18765">
    <property type="entry name" value="Polbeta"/>
    <property type="match status" value="1"/>
</dbReference>
<dbReference type="CDD" id="cd17259">
    <property type="entry name" value="RMtype1_S_StySKI-TRD2-CR2_like"/>
    <property type="match status" value="1"/>
</dbReference>
<dbReference type="PANTHER" id="PTHR30408">
    <property type="entry name" value="TYPE-1 RESTRICTION ENZYME ECOKI SPECIFICITY PROTEIN"/>
    <property type="match status" value="1"/>
</dbReference>
<dbReference type="InterPro" id="IPR052021">
    <property type="entry name" value="Type-I_RS_S_subunit"/>
</dbReference>
<keyword evidence="7" id="KW-0378">Hydrolase</keyword>
<evidence type="ECO:0000259" key="6">
    <source>
        <dbReference type="Pfam" id="PF18765"/>
    </source>
</evidence>
<evidence type="ECO:0000256" key="1">
    <source>
        <dbReference type="ARBA" id="ARBA00010923"/>
    </source>
</evidence>
<sequence>MMKFGLTEQIIKNVNAIFEENSKVDKAIIFGSRAKGNFKEGSDIDIAIKGQDLGFKDILKLTGKLDDLDLSYKIDLLDYHNISEPALTEHIDRMGVEFYSRWKEYKLSTTSDVLTGFSFKGDEYEVNGNLKVVRGENVTLGALRWDSEKHWNKSTKDLEKYFLKENDIVIGMDGSRVGKNKAIIKMNELPLILAQRVALLRAKKDFYQKYIWYNIFSKQFADYVDSIHTGTSIPHISQSQIGDYKIAAPPKNEQKEIASVLSSLDDKIDLLQRQNKTLEQLAETLFRQWFIEEAEEGWETKKLGELITITSSKRIFYSEYVSNGVPFYRSKEIIELRKNGSTNSELYISNERFDEIDIKFGSPQEGDILMTSVGTLGVAYRVKKSEKFYFKDGNLTWFKDFKQLPSSIIYLWLISKLGQEELGAIKIGSTQEALTIEGLKNISFRIPPSDKIKEIEIQFIDIIRKMDFNQLQIKVLENTRDDLLTKLLSGEIRVHL</sequence>
<keyword evidence="7" id="KW-0540">Nuclease</keyword>
<dbReference type="GO" id="GO:0016787">
    <property type="term" value="F:hydrolase activity"/>
    <property type="evidence" value="ECO:0007669"/>
    <property type="project" value="UniProtKB-KW"/>
</dbReference>
<dbReference type="SUPFAM" id="SSF116734">
    <property type="entry name" value="DNA methylase specificity domain"/>
    <property type="match status" value="2"/>
</dbReference>
<reference evidence="8" key="1">
    <citation type="journal article" date="2019" name="Int. J. Syst. Evol. Microbiol.">
        <title>The Global Catalogue of Microorganisms (GCM) 10K type strain sequencing project: providing services to taxonomists for standard genome sequencing and annotation.</title>
        <authorList>
            <consortium name="The Broad Institute Genomics Platform"/>
            <consortium name="The Broad Institute Genome Sequencing Center for Infectious Disease"/>
            <person name="Wu L."/>
            <person name="Ma J."/>
        </authorList>
    </citation>
    <scope>NUCLEOTIDE SEQUENCE [LARGE SCALE GENOMIC DNA]</scope>
    <source>
        <strain evidence="8">CCM 8691</strain>
    </source>
</reference>